<evidence type="ECO:0000313" key="3">
    <source>
        <dbReference type="Proteomes" id="UP000078492"/>
    </source>
</evidence>
<gene>
    <name evidence="2" type="ORF">ALC57_07816</name>
</gene>
<feature type="non-terminal residue" evidence="2">
    <location>
        <position position="1"/>
    </location>
</feature>
<dbReference type="Gene3D" id="1.20.210.10">
    <property type="entry name" value="Cytochrome c oxidase-like, subunit I domain"/>
    <property type="match status" value="1"/>
</dbReference>
<dbReference type="SUPFAM" id="SSF81442">
    <property type="entry name" value="Cytochrome c oxidase subunit I-like"/>
    <property type="match status" value="1"/>
</dbReference>
<dbReference type="AlphaFoldDB" id="A0A195E3W3"/>
<dbReference type="InterPro" id="IPR036927">
    <property type="entry name" value="Cyt_c_oxase-like_su1_sf"/>
</dbReference>
<keyword evidence="1" id="KW-1133">Transmembrane helix</keyword>
<evidence type="ECO:0000256" key="1">
    <source>
        <dbReference type="SAM" id="Phobius"/>
    </source>
</evidence>
<sequence>PLISNIFHRGPSIDLTIIFSLHITGISSIIGAINFISTILNIHKKIISIDKILLLV</sequence>
<reference evidence="2 3" key="1">
    <citation type="submission" date="2015-09" db="EMBL/GenBank/DDBJ databases">
        <title>Trachymyrmex cornetzi WGS genome.</title>
        <authorList>
            <person name="Nygaard S."/>
            <person name="Hu H."/>
            <person name="Boomsma J."/>
            <person name="Zhang G."/>
        </authorList>
    </citation>
    <scope>NUCLEOTIDE SEQUENCE [LARGE SCALE GENOMIC DNA]</scope>
    <source>
        <strain evidence="2">Tcor2-1</strain>
        <tissue evidence="2">Whole body</tissue>
    </source>
</reference>
<dbReference type="Proteomes" id="UP000078492">
    <property type="component" value="Unassembled WGS sequence"/>
</dbReference>
<keyword evidence="1" id="KW-0812">Transmembrane</keyword>
<name>A0A195E3W3_9HYME</name>
<organism evidence="2 3">
    <name type="scientific">Trachymyrmex cornetzi</name>
    <dbReference type="NCBI Taxonomy" id="471704"/>
    <lineage>
        <taxon>Eukaryota</taxon>
        <taxon>Metazoa</taxon>
        <taxon>Ecdysozoa</taxon>
        <taxon>Arthropoda</taxon>
        <taxon>Hexapoda</taxon>
        <taxon>Insecta</taxon>
        <taxon>Pterygota</taxon>
        <taxon>Neoptera</taxon>
        <taxon>Endopterygota</taxon>
        <taxon>Hymenoptera</taxon>
        <taxon>Apocrita</taxon>
        <taxon>Aculeata</taxon>
        <taxon>Formicoidea</taxon>
        <taxon>Formicidae</taxon>
        <taxon>Myrmicinae</taxon>
        <taxon>Trachymyrmex</taxon>
    </lineage>
</organism>
<proteinExistence type="predicted"/>
<feature type="transmembrane region" description="Helical" evidence="1">
    <location>
        <begin position="17"/>
        <end position="42"/>
    </location>
</feature>
<keyword evidence="3" id="KW-1185">Reference proteome</keyword>
<evidence type="ECO:0000313" key="2">
    <source>
        <dbReference type="EMBL" id="KYN19771.1"/>
    </source>
</evidence>
<accession>A0A195E3W3</accession>
<keyword evidence="1" id="KW-0472">Membrane</keyword>
<dbReference type="STRING" id="471704.A0A195E3W3"/>
<protein>
    <submittedName>
        <fullName evidence="2">Cytochrome c oxidase subunit 1</fullName>
    </submittedName>
</protein>
<dbReference type="EMBL" id="KQ979685">
    <property type="protein sequence ID" value="KYN19771.1"/>
    <property type="molecule type" value="Genomic_DNA"/>
</dbReference>